<sequence length="441" mass="49216">MLSISYTRSVRKVLETERGIHSLPAELICTIFSFTHALRTSPDEKRGVLAPVHVLGNVCTFWRDISQGLPELWTDVRIFHCRPGHGEMLGHYFRRSDNLPLDISLDIPFNIPGEQFFEFWGIILKIWSVADRWRRLCIITTVDNFSHIQNNVGSKMAPGMESLQLRISESESAALGRPALSFRSMNALKSLVLHGVTLVDAEVSSFIDHLEHLDLFLTPSAIVMQLAEHFDAASQDARAIPRLRHLSLRATVPRLHTAPAGALFKSYISSLTTLSLGNFGQWDDNFQSLCNVLDTPVLEELRITDLSGATWLYFTAALSAQSLTFPALRSLQLSFIDDCGMHAHLAIAFPSLEHLTLLHVASRTFFSALSALEPPMVWPHLRSLVLDNADYRALRGLVEARITLGCPLVSLEVDTPPFIDAGSLRWVQNHVGTLKRNVPTA</sequence>
<evidence type="ECO:0000313" key="2">
    <source>
        <dbReference type="Proteomes" id="UP001218218"/>
    </source>
</evidence>
<evidence type="ECO:0008006" key="3">
    <source>
        <dbReference type="Google" id="ProtNLM"/>
    </source>
</evidence>
<dbReference type="EMBL" id="JARIHO010000056">
    <property type="protein sequence ID" value="KAJ7318770.1"/>
    <property type="molecule type" value="Genomic_DNA"/>
</dbReference>
<keyword evidence="2" id="KW-1185">Reference proteome</keyword>
<dbReference type="Proteomes" id="UP001218218">
    <property type="component" value="Unassembled WGS sequence"/>
</dbReference>
<dbReference type="InterPro" id="IPR032675">
    <property type="entry name" value="LRR_dom_sf"/>
</dbReference>
<evidence type="ECO:0000313" key="1">
    <source>
        <dbReference type="EMBL" id="KAJ7318770.1"/>
    </source>
</evidence>
<dbReference type="PANTHER" id="PTHR38926:SF5">
    <property type="entry name" value="F-BOX AND LEUCINE-RICH REPEAT PROTEIN 6"/>
    <property type="match status" value="1"/>
</dbReference>
<protein>
    <recommendedName>
        <fullName evidence="3">F-box domain-containing protein</fullName>
    </recommendedName>
</protein>
<dbReference type="PANTHER" id="PTHR38926">
    <property type="entry name" value="F-BOX DOMAIN CONTAINING PROTEIN, EXPRESSED"/>
    <property type="match status" value="1"/>
</dbReference>
<reference evidence="1" key="1">
    <citation type="submission" date="2023-03" db="EMBL/GenBank/DDBJ databases">
        <title>Massive genome expansion in bonnet fungi (Mycena s.s.) driven by repeated elements and novel gene families across ecological guilds.</title>
        <authorList>
            <consortium name="Lawrence Berkeley National Laboratory"/>
            <person name="Harder C.B."/>
            <person name="Miyauchi S."/>
            <person name="Viragh M."/>
            <person name="Kuo A."/>
            <person name="Thoen E."/>
            <person name="Andreopoulos B."/>
            <person name="Lu D."/>
            <person name="Skrede I."/>
            <person name="Drula E."/>
            <person name="Henrissat B."/>
            <person name="Morin E."/>
            <person name="Kohler A."/>
            <person name="Barry K."/>
            <person name="LaButti K."/>
            <person name="Morin E."/>
            <person name="Salamov A."/>
            <person name="Lipzen A."/>
            <person name="Mereny Z."/>
            <person name="Hegedus B."/>
            <person name="Baldrian P."/>
            <person name="Stursova M."/>
            <person name="Weitz H."/>
            <person name="Taylor A."/>
            <person name="Grigoriev I.V."/>
            <person name="Nagy L.G."/>
            <person name="Martin F."/>
            <person name="Kauserud H."/>
        </authorList>
    </citation>
    <scope>NUCLEOTIDE SEQUENCE</scope>
    <source>
        <strain evidence="1">CBHHK002</strain>
    </source>
</reference>
<organism evidence="1 2">
    <name type="scientific">Mycena albidolilacea</name>
    <dbReference type="NCBI Taxonomy" id="1033008"/>
    <lineage>
        <taxon>Eukaryota</taxon>
        <taxon>Fungi</taxon>
        <taxon>Dikarya</taxon>
        <taxon>Basidiomycota</taxon>
        <taxon>Agaricomycotina</taxon>
        <taxon>Agaricomycetes</taxon>
        <taxon>Agaricomycetidae</taxon>
        <taxon>Agaricales</taxon>
        <taxon>Marasmiineae</taxon>
        <taxon>Mycenaceae</taxon>
        <taxon>Mycena</taxon>
    </lineage>
</organism>
<proteinExistence type="predicted"/>
<comment type="caution">
    <text evidence="1">The sequence shown here is derived from an EMBL/GenBank/DDBJ whole genome shotgun (WGS) entry which is preliminary data.</text>
</comment>
<dbReference type="Gene3D" id="3.80.10.10">
    <property type="entry name" value="Ribonuclease Inhibitor"/>
    <property type="match status" value="1"/>
</dbReference>
<dbReference type="AlphaFoldDB" id="A0AAD6ZDU0"/>
<dbReference type="SUPFAM" id="SSF52047">
    <property type="entry name" value="RNI-like"/>
    <property type="match status" value="1"/>
</dbReference>
<name>A0AAD6ZDU0_9AGAR</name>
<accession>A0AAD6ZDU0</accession>
<gene>
    <name evidence="1" type="ORF">DFH08DRAFT_396772</name>
</gene>